<accession>X0XAA2</accession>
<proteinExistence type="predicted"/>
<comment type="caution">
    <text evidence="2">The sequence shown here is derived from an EMBL/GenBank/DDBJ whole genome shotgun (WGS) entry which is preliminary data.</text>
</comment>
<dbReference type="Pfam" id="PF04448">
    <property type="entry name" value="DUF551"/>
    <property type="match status" value="1"/>
</dbReference>
<dbReference type="EMBL" id="BARS01043481">
    <property type="protein sequence ID" value="GAG39980.1"/>
    <property type="molecule type" value="Genomic_DNA"/>
</dbReference>
<evidence type="ECO:0000259" key="1">
    <source>
        <dbReference type="Pfam" id="PF04448"/>
    </source>
</evidence>
<protein>
    <recommendedName>
        <fullName evidence="1">DUF551 domain-containing protein</fullName>
    </recommendedName>
</protein>
<name>X0XAA2_9ZZZZ</name>
<evidence type="ECO:0000313" key="2">
    <source>
        <dbReference type="EMBL" id="GAG39980.1"/>
    </source>
</evidence>
<dbReference type="InterPro" id="IPR007539">
    <property type="entry name" value="DUF551"/>
</dbReference>
<reference evidence="2" key="1">
    <citation type="journal article" date="2014" name="Front. Microbiol.">
        <title>High frequency of phylogenetically diverse reductive dehalogenase-homologous genes in deep subseafloor sedimentary metagenomes.</title>
        <authorList>
            <person name="Kawai M."/>
            <person name="Futagami T."/>
            <person name="Toyoda A."/>
            <person name="Takaki Y."/>
            <person name="Nishi S."/>
            <person name="Hori S."/>
            <person name="Arai W."/>
            <person name="Tsubouchi T."/>
            <person name="Morono Y."/>
            <person name="Uchiyama I."/>
            <person name="Ito T."/>
            <person name="Fujiyama A."/>
            <person name="Inagaki F."/>
            <person name="Takami H."/>
        </authorList>
    </citation>
    <scope>NUCLEOTIDE SEQUENCE</scope>
    <source>
        <strain evidence="2">Expedition CK06-06</strain>
    </source>
</reference>
<organism evidence="2">
    <name type="scientific">marine sediment metagenome</name>
    <dbReference type="NCBI Taxonomy" id="412755"/>
    <lineage>
        <taxon>unclassified sequences</taxon>
        <taxon>metagenomes</taxon>
        <taxon>ecological metagenomes</taxon>
    </lineage>
</organism>
<gene>
    <name evidence="2" type="ORF">S01H1_65822</name>
</gene>
<dbReference type="AlphaFoldDB" id="X0XAA2"/>
<sequence length="121" mass="13972">MPDRLTREEIERMEELLKTAVTSRSRLAFTRAAYAFIPKAIEELKRREWVSVEERLPEKEERVLFVTTGGARFVGSTGDRNIPGDNWWYTASDHFEPSEITHWMSLPAPPHTRGIDDAIAE</sequence>
<feature type="domain" description="DUF551" evidence="1">
    <location>
        <begin position="48"/>
        <end position="110"/>
    </location>
</feature>